<sequence>MITNDVNPGTFQNKVSVRENELRTKNRTVSLDITDEMMRNGDNGIKVISVPWLEKAVSPTPNSRLLIFINKGKADYSFTAEGYVLAGSTMLTMTSPVRPGDIQKSIQLTIDEYKNITYRENWTVPTERGFCVNGALIGGPARNSEVAKQTIVLQPGRPSALAIHMRDAVDVDQQSSLLRTLPDLRKELSAQGYGNSVQIVRDDKRRIAGMDAEEVLFSIREGQMQIFRFYLMAPGNPIRWHNRTPKSS</sequence>
<comment type="caution">
    <text evidence="3">The sequence shown here is derived from an EMBL/GenBank/DDBJ whole genome shotgun (WGS) entry which is preliminary data.</text>
</comment>
<accession>A0A7Z7B8F1</accession>
<dbReference type="Pfam" id="PF18443">
    <property type="entry name" value="Tli4_N"/>
    <property type="match status" value="1"/>
</dbReference>
<gene>
    <name evidence="3" type="ORF">SAMN04487926_112158</name>
</gene>
<proteinExistence type="predicted"/>
<evidence type="ECO:0000313" key="4">
    <source>
        <dbReference type="Proteomes" id="UP000198900"/>
    </source>
</evidence>
<name>A0A7Z7B8F1_9BURK</name>
<dbReference type="EMBL" id="FNDI01000012">
    <property type="protein sequence ID" value="SDI13352.1"/>
    <property type="molecule type" value="Genomic_DNA"/>
</dbReference>
<evidence type="ECO:0000259" key="2">
    <source>
        <dbReference type="Pfam" id="PF18443"/>
    </source>
</evidence>
<dbReference type="InterPro" id="IPR041290">
    <property type="entry name" value="Tli4_C"/>
</dbReference>
<feature type="domain" description="Tle cognate immunity protein 4 C-terminal" evidence="1">
    <location>
        <begin position="124"/>
        <end position="236"/>
    </location>
</feature>
<organism evidence="3 4">
    <name type="scientific">Paraburkholderia steynii</name>
    <dbReference type="NCBI Taxonomy" id="1245441"/>
    <lineage>
        <taxon>Bacteria</taxon>
        <taxon>Pseudomonadati</taxon>
        <taxon>Pseudomonadota</taxon>
        <taxon>Betaproteobacteria</taxon>
        <taxon>Burkholderiales</taxon>
        <taxon>Burkholderiaceae</taxon>
        <taxon>Paraburkholderia</taxon>
    </lineage>
</organism>
<evidence type="ECO:0000259" key="1">
    <source>
        <dbReference type="Pfam" id="PF18426"/>
    </source>
</evidence>
<dbReference type="AlphaFoldDB" id="A0A7Z7B8F1"/>
<evidence type="ECO:0000313" key="3">
    <source>
        <dbReference type="EMBL" id="SDI13352.1"/>
    </source>
</evidence>
<feature type="domain" description="Tle cognate immunity protein 4 N-terminal" evidence="2">
    <location>
        <begin position="2"/>
        <end position="104"/>
    </location>
</feature>
<dbReference type="Proteomes" id="UP000198900">
    <property type="component" value="Unassembled WGS sequence"/>
</dbReference>
<dbReference type="Pfam" id="PF18426">
    <property type="entry name" value="Tli4_C"/>
    <property type="match status" value="1"/>
</dbReference>
<keyword evidence="4" id="KW-1185">Reference proteome</keyword>
<protein>
    <submittedName>
        <fullName evidence="3">Uncharacterized protein</fullName>
    </submittedName>
</protein>
<reference evidence="3" key="1">
    <citation type="submission" date="2016-10" db="EMBL/GenBank/DDBJ databases">
        <authorList>
            <person name="Varghese N."/>
            <person name="Submissions S."/>
        </authorList>
    </citation>
    <scope>NUCLEOTIDE SEQUENCE [LARGE SCALE GENOMIC DNA]</scope>
    <source>
        <strain evidence="3">YR281</strain>
    </source>
</reference>
<dbReference type="InterPro" id="IPR040761">
    <property type="entry name" value="Tli4_N"/>
</dbReference>